<keyword evidence="3" id="KW-1185">Reference proteome</keyword>
<sequence>MRFLKLDLSDTAQLMEVSEDIILHNFISVCPSEIASVLASCSQDSLEVMAGTDNSSKPLYISDNLMKSNYAWFRLDRVKNLLEAPYTGPAKLLKPAIIKENCSLKRSPTNIERISGSISSPNETTPFESTGSQTTSRSRRRIRFSKNPDYHYF</sequence>
<accession>A0A7R8CM50</accession>
<dbReference type="EMBL" id="HG994592">
    <property type="protein sequence ID" value="CAF2828790.1"/>
    <property type="molecule type" value="Genomic_DNA"/>
</dbReference>
<dbReference type="Proteomes" id="UP000675881">
    <property type="component" value="Chromosome 13"/>
</dbReference>
<evidence type="ECO:0000313" key="3">
    <source>
        <dbReference type="Proteomes" id="UP000675881"/>
    </source>
</evidence>
<dbReference type="AlphaFoldDB" id="A0A7R8CM50"/>
<protein>
    <submittedName>
        <fullName evidence="2">(salmon louse) hypothetical protein</fullName>
    </submittedName>
</protein>
<evidence type="ECO:0000313" key="2">
    <source>
        <dbReference type="EMBL" id="CAF2828790.1"/>
    </source>
</evidence>
<evidence type="ECO:0000256" key="1">
    <source>
        <dbReference type="SAM" id="MobiDB-lite"/>
    </source>
</evidence>
<feature type="region of interest" description="Disordered" evidence="1">
    <location>
        <begin position="112"/>
        <end position="141"/>
    </location>
</feature>
<organism evidence="2 3">
    <name type="scientific">Lepeophtheirus salmonis</name>
    <name type="common">Salmon louse</name>
    <name type="synonym">Caligus salmonis</name>
    <dbReference type="NCBI Taxonomy" id="72036"/>
    <lineage>
        <taxon>Eukaryota</taxon>
        <taxon>Metazoa</taxon>
        <taxon>Ecdysozoa</taxon>
        <taxon>Arthropoda</taxon>
        <taxon>Crustacea</taxon>
        <taxon>Multicrustacea</taxon>
        <taxon>Hexanauplia</taxon>
        <taxon>Copepoda</taxon>
        <taxon>Siphonostomatoida</taxon>
        <taxon>Caligidae</taxon>
        <taxon>Lepeophtheirus</taxon>
    </lineage>
</organism>
<feature type="compositionally biased region" description="Polar residues" evidence="1">
    <location>
        <begin position="112"/>
        <end position="128"/>
    </location>
</feature>
<reference evidence="2" key="1">
    <citation type="submission" date="2021-02" db="EMBL/GenBank/DDBJ databases">
        <authorList>
            <person name="Bekaert M."/>
        </authorList>
    </citation>
    <scope>NUCLEOTIDE SEQUENCE</scope>
    <source>
        <strain evidence="2">IoA-00</strain>
    </source>
</reference>
<gene>
    <name evidence="2" type="ORF">LSAA_4460</name>
</gene>
<proteinExistence type="predicted"/>
<dbReference type="OrthoDB" id="422540at2759"/>
<name>A0A7R8CM50_LEPSM</name>